<protein>
    <submittedName>
        <fullName evidence="1">Uncharacterized protein</fullName>
    </submittedName>
</protein>
<organism evidence="1">
    <name type="scientific">Anguilla anguilla</name>
    <name type="common">European freshwater eel</name>
    <name type="synonym">Muraena anguilla</name>
    <dbReference type="NCBI Taxonomy" id="7936"/>
    <lineage>
        <taxon>Eukaryota</taxon>
        <taxon>Metazoa</taxon>
        <taxon>Chordata</taxon>
        <taxon>Craniata</taxon>
        <taxon>Vertebrata</taxon>
        <taxon>Euteleostomi</taxon>
        <taxon>Actinopterygii</taxon>
        <taxon>Neopterygii</taxon>
        <taxon>Teleostei</taxon>
        <taxon>Anguilliformes</taxon>
        <taxon>Anguillidae</taxon>
        <taxon>Anguilla</taxon>
    </lineage>
</organism>
<reference evidence="1" key="2">
    <citation type="journal article" date="2015" name="Fish Shellfish Immunol.">
        <title>Early steps in the European eel (Anguilla anguilla)-Vibrio vulnificus interaction in the gills: Role of the RtxA13 toxin.</title>
        <authorList>
            <person name="Callol A."/>
            <person name="Pajuelo D."/>
            <person name="Ebbesson L."/>
            <person name="Teles M."/>
            <person name="MacKenzie S."/>
            <person name="Amaro C."/>
        </authorList>
    </citation>
    <scope>NUCLEOTIDE SEQUENCE</scope>
</reference>
<accession>A0A0E9TP13</accession>
<dbReference type="AlphaFoldDB" id="A0A0E9TP13"/>
<dbReference type="EMBL" id="GBXM01054114">
    <property type="protein sequence ID" value="JAH54463.1"/>
    <property type="molecule type" value="Transcribed_RNA"/>
</dbReference>
<name>A0A0E9TP13_ANGAN</name>
<reference evidence="1" key="1">
    <citation type="submission" date="2014-11" db="EMBL/GenBank/DDBJ databases">
        <authorList>
            <person name="Amaro Gonzalez C."/>
        </authorList>
    </citation>
    <scope>NUCLEOTIDE SEQUENCE</scope>
</reference>
<evidence type="ECO:0000313" key="1">
    <source>
        <dbReference type="EMBL" id="JAH54463.1"/>
    </source>
</evidence>
<proteinExistence type="predicted"/>
<sequence length="33" mass="3662">MLSSPPLSPTPFFEEDVSICSYCTLLWIKASAK</sequence>